<comment type="similarity">
    <text evidence="2">Belongs to the resistance-nodulation-cell division (RND) (TC 2.A.6) family.</text>
</comment>
<comment type="subcellular location">
    <subcellularLocation>
        <location evidence="1">Cell inner membrane</location>
        <topology evidence="1">Multi-pass membrane protein</topology>
    </subcellularLocation>
</comment>
<organism evidence="10 11">
    <name type="scientific">Desulfovibrio litoralis DSM 11393</name>
    <dbReference type="NCBI Taxonomy" id="1121455"/>
    <lineage>
        <taxon>Bacteria</taxon>
        <taxon>Pseudomonadati</taxon>
        <taxon>Thermodesulfobacteriota</taxon>
        <taxon>Desulfovibrionia</taxon>
        <taxon>Desulfovibrionales</taxon>
        <taxon>Desulfovibrionaceae</taxon>
        <taxon>Desulfovibrio</taxon>
    </lineage>
</organism>
<dbReference type="NCBIfam" id="TIGR00915">
    <property type="entry name" value="2A0602"/>
    <property type="match status" value="1"/>
</dbReference>
<dbReference type="Gene3D" id="3.30.70.1440">
    <property type="entry name" value="Multidrug efflux transporter AcrB pore domain"/>
    <property type="match status" value="1"/>
</dbReference>
<dbReference type="Gene3D" id="3.30.70.1320">
    <property type="entry name" value="Multidrug efflux transporter AcrB pore domain like"/>
    <property type="match status" value="1"/>
</dbReference>
<keyword evidence="4" id="KW-1003">Cell membrane</keyword>
<dbReference type="SUPFAM" id="SSF82714">
    <property type="entry name" value="Multidrug efflux transporter AcrB TolC docking domain, DN and DC subdomains"/>
    <property type="match status" value="2"/>
</dbReference>
<evidence type="ECO:0000256" key="7">
    <source>
        <dbReference type="ARBA" id="ARBA00022989"/>
    </source>
</evidence>
<dbReference type="OrthoDB" id="9759330at2"/>
<evidence type="ECO:0000256" key="9">
    <source>
        <dbReference type="SAM" id="Phobius"/>
    </source>
</evidence>
<dbReference type="Gene3D" id="1.20.1640.10">
    <property type="entry name" value="Multidrug efflux transporter AcrB transmembrane domain"/>
    <property type="match status" value="2"/>
</dbReference>
<evidence type="ECO:0000313" key="10">
    <source>
        <dbReference type="EMBL" id="SHN65548.1"/>
    </source>
</evidence>
<dbReference type="SUPFAM" id="SSF82866">
    <property type="entry name" value="Multidrug efflux transporter AcrB transmembrane domain"/>
    <property type="match status" value="2"/>
</dbReference>
<dbReference type="FunFam" id="1.20.1640.10:FF:000001">
    <property type="entry name" value="Efflux pump membrane transporter"/>
    <property type="match status" value="1"/>
</dbReference>
<feature type="transmembrane region" description="Helical" evidence="9">
    <location>
        <begin position="12"/>
        <end position="30"/>
    </location>
</feature>
<dbReference type="Pfam" id="PF00873">
    <property type="entry name" value="ACR_tran"/>
    <property type="match status" value="1"/>
</dbReference>
<dbReference type="GO" id="GO:0042910">
    <property type="term" value="F:xenobiotic transmembrane transporter activity"/>
    <property type="evidence" value="ECO:0007669"/>
    <property type="project" value="TreeGrafter"/>
</dbReference>
<accession>A0A1M7T4B7</accession>
<dbReference type="PRINTS" id="PR00702">
    <property type="entry name" value="ACRIFLAVINRP"/>
</dbReference>
<dbReference type="EMBL" id="FRDI01000006">
    <property type="protein sequence ID" value="SHN65548.1"/>
    <property type="molecule type" value="Genomic_DNA"/>
</dbReference>
<gene>
    <name evidence="10" type="ORF">SAMN02745728_01542</name>
</gene>
<dbReference type="FunFam" id="3.30.70.1430:FF:000001">
    <property type="entry name" value="Efflux pump membrane transporter"/>
    <property type="match status" value="1"/>
</dbReference>
<dbReference type="PANTHER" id="PTHR32063">
    <property type="match status" value="1"/>
</dbReference>
<keyword evidence="11" id="KW-1185">Reference proteome</keyword>
<feature type="transmembrane region" description="Helical" evidence="9">
    <location>
        <begin position="366"/>
        <end position="388"/>
    </location>
</feature>
<dbReference type="AlphaFoldDB" id="A0A1M7T4B7"/>
<feature type="transmembrane region" description="Helical" evidence="9">
    <location>
        <begin position="907"/>
        <end position="927"/>
    </location>
</feature>
<dbReference type="FunFam" id="3.30.2090.10:FF:000001">
    <property type="entry name" value="Efflux pump membrane transporter"/>
    <property type="match status" value="1"/>
</dbReference>
<evidence type="ECO:0000256" key="5">
    <source>
        <dbReference type="ARBA" id="ARBA00022519"/>
    </source>
</evidence>
<feature type="transmembrane region" description="Helical" evidence="9">
    <location>
        <begin position="541"/>
        <end position="558"/>
    </location>
</feature>
<dbReference type="GO" id="GO:0005886">
    <property type="term" value="C:plasma membrane"/>
    <property type="evidence" value="ECO:0007669"/>
    <property type="project" value="UniProtKB-SubCell"/>
</dbReference>
<feature type="transmembrane region" description="Helical" evidence="9">
    <location>
        <begin position="434"/>
        <end position="458"/>
    </location>
</feature>
<dbReference type="STRING" id="1121455.SAMN02745728_01542"/>
<dbReference type="FunFam" id="3.30.70.1430:FF:000002">
    <property type="entry name" value="Efflux pump membrane transporter"/>
    <property type="match status" value="1"/>
</dbReference>
<dbReference type="Gene3D" id="3.30.2090.10">
    <property type="entry name" value="Multidrug efflux transporter AcrB TolC docking domain, DN and DC subdomains"/>
    <property type="match status" value="2"/>
</dbReference>
<evidence type="ECO:0000256" key="1">
    <source>
        <dbReference type="ARBA" id="ARBA00004429"/>
    </source>
</evidence>
<feature type="transmembrane region" description="Helical" evidence="9">
    <location>
        <begin position="340"/>
        <end position="359"/>
    </location>
</feature>
<dbReference type="SUPFAM" id="SSF82693">
    <property type="entry name" value="Multidrug efflux transporter AcrB pore domain, PN1, PN2, PC1 and PC2 subdomains"/>
    <property type="match status" value="3"/>
</dbReference>
<dbReference type="NCBIfam" id="NF000282">
    <property type="entry name" value="RND_permease_1"/>
    <property type="match status" value="1"/>
</dbReference>
<evidence type="ECO:0000256" key="2">
    <source>
        <dbReference type="ARBA" id="ARBA00010942"/>
    </source>
</evidence>
<dbReference type="GO" id="GO:0009636">
    <property type="term" value="P:response to toxic substance"/>
    <property type="evidence" value="ECO:0007669"/>
    <property type="project" value="UniProtKB-ARBA"/>
</dbReference>
<feature type="transmembrane region" description="Helical" evidence="9">
    <location>
        <begin position="470"/>
        <end position="493"/>
    </location>
</feature>
<evidence type="ECO:0000313" key="11">
    <source>
        <dbReference type="Proteomes" id="UP000186469"/>
    </source>
</evidence>
<evidence type="ECO:0000256" key="4">
    <source>
        <dbReference type="ARBA" id="ARBA00022475"/>
    </source>
</evidence>
<feature type="transmembrane region" description="Helical" evidence="9">
    <location>
        <begin position="1014"/>
        <end position="1036"/>
    </location>
</feature>
<dbReference type="RefSeq" id="WP_072697226.1">
    <property type="nucleotide sequence ID" value="NZ_FRDI01000006.1"/>
</dbReference>
<feature type="transmembrane region" description="Helical" evidence="9">
    <location>
        <begin position="982"/>
        <end position="1002"/>
    </location>
</feature>
<keyword evidence="3" id="KW-0813">Transport</keyword>
<protein>
    <submittedName>
        <fullName evidence="10">Multidrug efflux pump</fullName>
    </submittedName>
</protein>
<keyword evidence="6 9" id="KW-0812">Transmembrane</keyword>
<reference evidence="10 11" key="1">
    <citation type="submission" date="2016-12" db="EMBL/GenBank/DDBJ databases">
        <authorList>
            <person name="Song W.-J."/>
            <person name="Kurnit D.M."/>
        </authorList>
    </citation>
    <scope>NUCLEOTIDE SEQUENCE [LARGE SCALE GENOMIC DNA]</scope>
    <source>
        <strain evidence="10 11">DSM 11393</strain>
    </source>
</reference>
<keyword evidence="5" id="KW-0997">Cell inner membrane</keyword>
<sequence>MAKFFIERPIFAWVIAISIMLVGVLAIYNLPVAQYPNIAPPTIEINAYYPGASAQTVGDTVVQVIEQQMNGLDNLQYMSSTSDSSGEAKVTLTFKAGTNADIAQVQVQNKLQLAMPLLPSQVQQQGIRVSKAASSFLLVIGFVSVDNSMDGFDLADYVISNVKDPLSRVNGVGDVTVFGSQYAMRIWLNPDKLASYSLMPSDVEQAVLAQNAQVSAGQLGGAPAVKGQQLNVTITAQTKLQTVDEFKNIILRVNPDGSTVFLKDVARVEIGAESYDVLTRFDNAPATGMAIRLAAGANALNTADAVRDKLDEMKKFFPHGMEIVTVLDTTPFVRIAINEVVKTLLEAIVLVFLVMYLFLQNFRATLIPTLAVPVVLLGTFAVLAAFGFSINTLTMFAMVLAIGLLVDDAIVVVENVERIMSEEGLSPKEATKKSMGQITGALVGVAMVLTTVFIPMAFFSGSTGIIYKQFSITIVAAMVLSVIVAIVFTPALCATMLKPTKKGHGYATTGFFGVFNRYFDAFNRVYIRIVGGMFPRWVRSLGLYLVIIGALSVLFIRLPTSFLPEEDQGFLFTLVILPSGSTQEHTARVLEQVSSHYLTAEKDAVASALSVNGFSFAGNGQSMGMVFVRLKDWSERKSPELSAAAVAGRVNMNLSQIKDAMVYSVPPPAIMELSHATGFTLELQDRASLGHEELVKAWRMLKELIEEDARIKKKNGEAPIIGGIRRNGQDDTSQYSINVDVQKAGAFGLSLGDINHTIGSALGGNYINDFLDRGRTKKVFMQADAPFRMLPEDLNKWYVRNMKGDMVAFPSFASTAWGYGPPRLERYNGFPAMQIEGGATPGFSSGIAMLTMEKFVKQLPNGIGFEWTGMSFEEKNAGAQAPMLYAISLIFVFLCLAALYESWSIPLAVMLVVPLGVFGSVLAMTLRGLSNDVYFQVGLLTTVGLSAKNAILIVEFAKELFEQGRSLSEAALEAARMRLRPILMTSFAFMLGVLPLVISSGAGSGAQNALGTGVFGGMLSATVLAIFFVPLFFVLVEKLFDPKLRDKENTD</sequence>
<dbReference type="Gene3D" id="3.30.70.1430">
    <property type="entry name" value="Multidrug efflux transporter AcrB pore domain"/>
    <property type="match status" value="2"/>
</dbReference>
<dbReference type="InterPro" id="IPR004764">
    <property type="entry name" value="MdtF-like"/>
</dbReference>
<name>A0A1M7T4B7_9BACT</name>
<dbReference type="InterPro" id="IPR027463">
    <property type="entry name" value="AcrB_DN_DC_subdom"/>
</dbReference>
<dbReference type="GO" id="GO:0015562">
    <property type="term" value="F:efflux transmembrane transporter activity"/>
    <property type="evidence" value="ECO:0007669"/>
    <property type="project" value="InterPro"/>
</dbReference>
<evidence type="ECO:0000256" key="8">
    <source>
        <dbReference type="ARBA" id="ARBA00023136"/>
    </source>
</evidence>
<keyword evidence="8 9" id="KW-0472">Membrane</keyword>
<keyword evidence="7 9" id="KW-1133">Transmembrane helix</keyword>
<evidence type="ECO:0000256" key="3">
    <source>
        <dbReference type="ARBA" id="ARBA00022448"/>
    </source>
</evidence>
<proteinExistence type="inferred from homology"/>
<evidence type="ECO:0000256" key="6">
    <source>
        <dbReference type="ARBA" id="ARBA00022692"/>
    </source>
</evidence>
<dbReference type="PANTHER" id="PTHR32063:SF13">
    <property type="entry name" value="MULTIDRUG EFFLUX PUMP SUBUNIT ACRB-RELATED"/>
    <property type="match status" value="1"/>
</dbReference>
<dbReference type="InterPro" id="IPR001036">
    <property type="entry name" value="Acrflvin-R"/>
</dbReference>
<feature type="transmembrane region" description="Helical" evidence="9">
    <location>
        <begin position="933"/>
        <end position="957"/>
    </location>
</feature>
<dbReference type="Proteomes" id="UP000186469">
    <property type="component" value="Unassembled WGS sequence"/>
</dbReference>
<dbReference type="FunFam" id="1.20.1640.10:FF:000002">
    <property type="entry name" value="Efflux pump membrane transporter"/>
    <property type="match status" value="1"/>
</dbReference>
<feature type="transmembrane region" description="Helical" evidence="9">
    <location>
        <begin position="883"/>
        <end position="900"/>
    </location>
</feature>